<dbReference type="EMBL" id="HG683041">
    <property type="protein sequence ID" value="CDJ31116.1"/>
    <property type="molecule type" value="Genomic_DNA"/>
</dbReference>
<evidence type="ECO:0000259" key="7">
    <source>
        <dbReference type="Pfam" id="PF19055"/>
    </source>
</evidence>
<evidence type="ECO:0000256" key="2">
    <source>
        <dbReference type="ARBA" id="ARBA00022448"/>
    </source>
</evidence>
<dbReference type="PANTHER" id="PTHR48041:SF139">
    <property type="entry name" value="PROTEIN SCARLET"/>
    <property type="match status" value="1"/>
</dbReference>
<dbReference type="InterPro" id="IPR050352">
    <property type="entry name" value="ABCG_transporters"/>
</dbReference>
<gene>
    <name evidence="8" type="ORF">EMH_0064230</name>
</gene>
<sequence>MFDELLLLHRGEVVFQGPASACSSYFGRLGLKCPPRFNPADFLLDLLTLRTEPEEEEPQLAGAAAEEPQLTLPPYDNNSSSRRQQQLQQQQQRQRQQQQLQRQQQQQQQQHQRGEVTAAAGSAAAAAAAAAAGGGSSACVGREESAAHVLMETETEETETEKETGGLLSHFESHMVRVTVSQEQVNRLPSIYKSSSFAAAVAAKIQQQLQQPPDKQLAKGLQQRLQDHRAFLYGLGARV</sequence>
<organism evidence="8 9">
    <name type="scientific">Eimeria mitis</name>
    <dbReference type="NCBI Taxonomy" id="44415"/>
    <lineage>
        <taxon>Eukaryota</taxon>
        <taxon>Sar</taxon>
        <taxon>Alveolata</taxon>
        <taxon>Apicomplexa</taxon>
        <taxon>Conoidasida</taxon>
        <taxon>Coccidia</taxon>
        <taxon>Eucoccidiorida</taxon>
        <taxon>Eimeriorina</taxon>
        <taxon>Eimeriidae</taxon>
        <taxon>Eimeria</taxon>
    </lineage>
</organism>
<keyword evidence="4" id="KW-1133">Transmembrane helix</keyword>
<dbReference type="GO" id="GO:0016020">
    <property type="term" value="C:membrane"/>
    <property type="evidence" value="ECO:0007669"/>
    <property type="project" value="UniProtKB-SubCell"/>
</dbReference>
<feature type="domain" description="ABC transporter family G" evidence="7">
    <location>
        <begin position="1"/>
        <end position="104"/>
    </location>
</feature>
<dbReference type="GO" id="GO:0140359">
    <property type="term" value="F:ABC-type transporter activity"/>
    <property type="evidence" value="ECO:0007669"/>
    <property type="project" value="InterPro"/>
</dbReference>
<dbReference type="Pfam" id="PF19055">
    <property type="entry name" value="ABC2_membrane_7"/>
    <property type="match status" value="1"/>
</dbReference>
<dbReference type="AlphaFoldDB" id="U6K296"/>
<keyword evidence="3" id="KW-0812">Transmembrane</keyword>
<reference evidence="8" key="1">
    <citation type="submission" date="2013-10" db="EMBL/GenBank/DDBJ databases">
        <title>Genomic analysis of the causative agents of coccidiosis in chickens.</title>
        <authorList>
            <person name="Reid A.J."/>
            <person name="Blake D."/>
            <person name="Billington K."/>
            <person name="Browne H."/>
            <person name="Dunn M."/>
            <person name="Hung S."/>
            <person name="Kawahara F."/>
            <person name="Miranda-Saavedra D."/>
            <person name="Mourier T."/>
            <person name="Nagra H."/>
            <person name="Otto T.D."/>
            <person name="Rawlings N."/>
            <person name="Sanchez A."/>
            <person name="Sanders M."/>
            <person name="Subramaniam C."/>
            <person name="Tay Y."/>
            <person name="Dear P."/>
            <person name="Doerig C."/>
            <person name="Gruber A."/>
            <person name="Parkinson J."/>
            <person name="Shirley M."/>
            <person name="Wan K.L."/>
            <person name="Berriman M."/>
            <person name="Tomley F."/>
            <person name="Pain A."/>
        </authorList>
    </citation>
    <scope>NUCLEOTIDE SEQUENCE [LARGE SCALE GENOMIC DNA]</scope>
    <source>
        <strain evidence="8">Houghton</strain>
    </source>
</reference>
<accession>U6K296</accession>
<name>U6K296_9EIME</name>
<keyword evidence="9" id="KW-1185">Reference proteome</keyword>
<keyword evidence="5" id="KW-0472">Membrane</keyword>
<comment type="subcellular location">
    <subcellularLocation>
        <location evidence="1">Membrane</location>
        <topology evidence="1">Multi-pass membrane protein</topology>
    </subcellularLocation>
</comment>
<feature type="region of interest" description="Disordered" evidence="6">
    <location>
        <begin position="53"/>
        <end position="117"/>
    </location>
</feature>
<dbReference type="GeneID" id="25381005"/>
<keyword evidence="2" id="KW-0813">Transport</keyword>
<dbReference type="Proteomes" id="UP000030744">
    <property type="component" value="Unassembled WGS sequence"/>
</dbReference>
<dbReference type="InterPro" id="IPR043926">
    <property type="entry name" value="ABCG_dom"/>
</dbReference>
<protein>
    <submittedName>
        <fullName evidence="8">ABC transporter, putative</fullName>
    </submittedName>
</protein>
<dbReference type="OrthoDB" id="184675at2759"/>
<evidence type="ECO:0000256" key="1">
    <source>
        <dbReference type="ARBA" id="ARBA00004141"/>
    </source>
</evidence>
<evidence type="ECO:0000256" key="6">
    <source>
        <dbReference type="SAM" id="MobiDB-lite"/>
    </source>
</evidence>
<dbReference type="VEuPathDB" id="ToxoDB:EMH_0064230"/>
<evidence type="ECO:0000313" key="8">
    <source>
        <dbReference type="EMBL" id="CDJ31116.1"/>
    </source>
</evidence>
<evidence type="ECO:0000256" key="3">
    <source>
        <dbReference type="ARBA" id="ARBA00022692"/>
    </source>
</evidence>
<evidence type="ECO:0000313" key="9">
    <source>
        <dbReference type="Proteomes" id="UP000030744"/>
    </source>
</evidence>
<evidence type="ECO:0000256" key="4">
    <source>
        <dbReference type="ARBA" id="ARBA00022989"/>
    </source>
</evidence>
<evidence type="ECO:0000256" key="5">
    <source>
        <dbReference type="ARBA" id="ARBA00023136"/>
    </source>
</evidence>
<reference evidence="8" key="2">
    <citation type="submission" date="2013-10" db="EMBL/GenBank/DDBJ databases">
        <authorList>
            <person name="Aslett M."/>
        </authorList>
    </citation>
    <scope>NUCLEOTIDE SEQUENCE [LARGE SCALE GENOMIC DNA]</scope>
    <source>
        <strain evidence="8">Houghton</strain>
    </source>
</reference>
<feature type="compositionally biased region" description="Low complexity" evidence="6">
    <location>
        <begin position="59"/>
        <end position="70"/>
    </location>
</feature>
<proteinExistence type="predicted"/>
<feature type="compositionally biased region" description="Low complexity" evidence="6">
    <location>
        <begin position="82"/>
        <end position="111"/>
    </location>
</feature>
<dbReference type="PANTHER" id="PTHR48041">
    <property type="entry name" value="ABC TRANSPORTER G FAMILY MEMBER 28"/>
    <property type="match status" value="1"/>
</dbReference>
<dbReference type="RefSeq" id="XP_013353681.1">
    <property type="nucleotide sequence ID" value="XM_013498227.1"/>
</dbReference>